<reference evidence="1" key="1">
    <citation type="submission" date="2020-05" db="EMBL/GenBank/DDBJ databases">
        <authorList>
            <person name="Chiriac C."/>
            <person name="Salcher M."/>
            <person name="Ghai R."/>
            <person name="Kavagutti S V."/>
        </authorList>
    </citation>
    <scope>NUCLEOTIDE SEQUENCE</scope>
</reference>
<dbReference type="Gene3D" id="3.90.550.10">
    <property type="entry name" value="Spore Coat Polysaccharide Biosynthesis Protein SpsA, Chain A"/>
    <property type="match status" value="1"/>
</dbReference>
<dbReference type="SUPFAM" id="SSF53448">
    <property type="entry name" value="Nucleotide-diphospho-sugar transferases"/>
    <property type="match status" value="1"/>
</dbReference>
<organism evidence="1">
    <name type="scientific">uncultured Caudovirales phage</name>
    <dbReference type="NCBI Taxonomy" id="2100421"/>
    <lineage>
        <taxon>Viruses</taxon>
        <taxon>Duplodnaviria</taxon>
        <taxon>Heunggongvirae</taxon>
        <taxon>Uroviricota</taxon>
        <taxon>Caudoviricetes</taxon>
        <taxon>Peduoviridae</taxon>
        <taxon>Maltschvirus</taxon>
        <taxon>Maltschvirus maltsch</taxon>
    </lineage>
</organism>
<gene>
    <name evidence="1" type="ORF">UFOVP215_40</name>
</gene>
<evidence type="ECO:0000313" key="1">
    <source>
        <dbReference type="EMBL" id="CAB5218823.1"/>
    </source>
</evidence>
<dbReference type="InterPro" id="IPR029044">
    <property type="entry name" value="Nucleotide-diphossugar_trans"/>
</dbReference>
<protein>
    <recommendedName>
        <fullName evidence="2">Glycosyltransferase 2-like</fullName>
    </recommendedName>
</protein>
<name>A0A6J7WUA9_9CAUD</name>
<dbReference type="EMBL" id="LR798266">
    <property type="protein sequence ID" value="CAB5218823.1"/>
    <property type="molecule type" value="Genomic_DNA"/>
</dbReference>
<proteinExistence type="predicted"/>
<accession>A0A6J7WUA9</accession>
<evidence type="ECO:0008006" key="2">
    <source>
        <dbReference type="Google" id="ProtNLM"/>
    </source>
</evidence>
<sequence>MNTLVCPLVYGTRPLNIIHSNLENAGFPFNVKFINTEGIANALNEGIDEFKEGDYQAIAFLANDIIEPKDWLIKKLIALEKYENAGIVASPIDFERLIPNNEHIISNWIIRKEVIDAVGYFNESMFPYGPIDLDYCERVWIAGFKTFYATNYLAKHIGSHAEGNEYGYDKKEMVNKFWGQFTQDIQAYKNGTKNIKL</sequence>